<proteinExistence type="predicted"/>
<dbReference type="SMART" id="SM01037">
    <property type="entry name" value="Bet_v_1"/>
    <property type="match status" value="1"/>
</dbReference>
<protein>
    <recommendedName>
        <fullName evidence="1">Bet v I/Major latex protein domain-containing protein</fullName>
    </recommendedName>
</protein>
<evidence type="ECO:0000313" key="2">
    <source>
        <dbReference type="EMBL" id="CAH9087674.1"/>
    </source>
</evidence>
<evidence type="ECO:0000259" key="1">
    <source>
        <dbReference type="SMART" id="SM01037"/>
    </source>
</evidence>
<keyword evidence="3" id="KW-1185">Reference proteome</keyword>
<dbReference type="InterPro" id="IPR023393">
    <property type="entry name" value="START-like_dom_sf"/>
</dbReference>
<gene>
    <name evidence="2" type="ORF">CEURO_LOCUS10183</name>
</gene>
<accession>A0A9P0Z3E3</accession>
<sequence>MGLKGKLIAAVEFKLGGDLFHEHFRYKPHKISTASPEKLHGCDLLEGEFGQLGSVMYATYTTDMINMRKKKKIKEVVTKIDEEKKLIEYEVLEGDLMEQYKAFTITIHVETKNKIDLATWTLEYEMLNEEDVEHPISFLSFLLDLTKYVETHHKLNL</sequence>
<dbReference type="OrthoDB" id="1733466at2759"/>
<comment type="caution">
    <text evidence="2">The sequence shown here is derived from an EMBL/GenBank/DDBJ whole genome shotgun (WGS) entry which is preliminary data.</text>
</comment>
<dbReference type="AlphaFoldDB" id="A0A9P0Z3E3"/>
<dbReference type="PANTHER" id="PTHR31907">
    <property type="entry name" value="MLP-LIKE PROTEIN 423"/>
    <property type="match status" value="1"/>
</dbReference>
<reference evidence="2" key="1">
    <citation type="submission" date="2022-07" db="EMBL/GenBank/DDBJ databases">
        <authorList>
            <person name="Macas J."/>
            <person name="Novak P."/>
            <person name="Neumann P."/>
        </authorList>
    </citation>
    <scope>NUCLEOTIDE SEQUENCE</scope>
</reference>
<dbReference type="Proteomes" id="UP001152484">
    <property type="component" value="Unassembled WGS sequence"/>
</dbReference>
<evidence type="ECO:0000313" key="3">
    <source>
        <dbReference type="Proteomes" id="UP001152484"/>
    </source>
</evidence>
<organism evidence="2 3">
    <name type="scientific">Cuscuta europaea</name>
    <name type="common">European dodder</name>
    <dbReference type="NCBI Taxonomy" id="41803"/>
    <lineage>
        <taxon>Eukaryota</taxon>
        <taxon>Viridiplantae</taxon>
        <taxon>Streptophyta</taxon>
        <taxon>Embryophyta</taxon>
        <taxon>Tracheophyta</taxon>
        <taxon>Spermatophyta</taxon>
        <taxon>Magnoliopsida</taxon>
        <taxon>eudicotyledons</taxon>
        <taxon>Gunneridae</taxon>
        <taxon>Pentapetalae</taxon>
        <taxon>asterids</taxon>
        <taxon>lamiids</taxon>
        <taxon>Solanales</taxon>
        <taxon>Convolvulaceae</taxon>
        <taxon>Cuscuteae</taxon>
        <taxon>Cuscuta</taxon>
        <taxon>Cuscuta subgen. Cuscuta</taxon>
    </lineage>
</organism>
<dbReference type="Pfam" id="PF00407">
    <property type="entry name" value="Bet_v_1"/>
    <property type="match status" value="1"/>
</dbReference>
<dbReference type="InterPro" id="IPR051761">
    <property type="entry name" value="MLP-like_ligand-binding"/>
</dbReference>
<dbReference type="GO" id="GO:0006952">
    <property type="term" value="P:defense response"/>
    <property type="evidence" value="ECO:0007669"/>
    <property type="project" value="InterPro"/>
</dbReference>
<dbReference type="Gene3D" id="3.30.530.20">
    <property type="match status" value="1"/>
</dbReference>
<dbReference type="EMBL" id="CAMAPE010000019">
    <property type="protein sequence ID" value="CAH9087674.1"/>
    <property type="molecule type" value="Genomic_DNA"/>
</dbReference>
<name>A0A9P0Z3E3_CUSEU</name>
<feature type="domain" description="Bet v I/Major latex protein" evidence="1">
    <location>
        <begin position="2"/>
        <end position="156"/>
    </location>
</feature>
<dbReference type="InterPro" id="IPR000916">
    <property type="entry name" value="Bet_v_I/MLP"/>
</dbReference>
<dbReference type="SUPFAM" id="SSF55961">
    <property type="entry name" value="Bet v1-like"/>
    <property type="match status" value="1"/>
</dbReference>